<dbReference type="PIRSF" id="PIRSF017529">
    <property type="entry name" value="Aquaporin_11/12"/>
    <property type="match status" value="1"/>
</dbReference>
<name>A0A1Z1W2B1_BLOTA</name>
<evidence type="ECO:0000256" key="4">
    <source>
        <dbReference type="ARBA" id="ARBA00023136"/>
    </source>
</evidence>
<dbReference type="SUPFAM" id="SSF81338">
    <property type="entry name" value="Aquaporin-like"/>
    <property type="match status" value="1"/>
</dbReference>
<evidence type="ECO:0000313" key="5">
    <source>
        <dbReference type="EMBL" id="ARX80212.1"/>
    </source>
</evidence>
<dbReference type="PANTHER" id="PTHR21191:SF16">
    <property type="entry name" value="AQUAPORIN"/>
    <property type="match status" value="1"/>
</dbReference>
<dbReference type="EMBL" id="KX655542">
    <property type="protein sequence ID" value="ARX80212.1"/>
    <property type="molecule type" value="mRNA"/>
</dbReference>
<dbReference type="GO" id="GO:0016020">
    <property type="term" value="C:membrane"/>
    <property type="evidence" value="ECO:0007669"/>
    <property type="project" value="UniProtKB-SubCell"/>
</dbReference>
<dbReference type="PANTHER" id="PTHR21191">
    <property type="entry name" value="AQUAPORIN"/>
    <property type="match status" value="1"/>
</dbReference>
<dbReference type="Gene3D" id="1.20.1080.10">
    <property type="entry name" value="Glycerol uptake facilitator protein"/>
    <property type="match status" value="1"/>
</dbReference>
<gene>
    <name evidence="5" type="primary">AQP3</name>
</gene>
<dbReference type="GO" id="GO:0005737">
    <property type="term" value="C:cytoplasm"/>
    <property type="evidence" value="ECO:0007669"/>
    <property type="project" value="TreeGrafter"/>
</dbReference>
<keyword evidence="3" id="KW-1133">Transmembrane helix</keyword>
<dbReference type="InterPro" id="IPR023271">
    <property type="entry name" value="Aquaporin-like"/>
</dbReference>
<dbReference type="AlphaFoldDB" id="A0A1Z1W2B1"/>
<accession>A0A1Z1W2B1</accession>
<dbReference type="InterPro" id="IPR016697">
    <property type="entry name" value="Aquaporin_11/12"/>
</dbReference>
<comment type="subcellular location">
    <subcellularLocation>
        <location evidence="1">Membrane</location>
        <topology evidence="1">Multi-pass membrane protein</topology>
    </subcellularLocation>
</comment>
<organism evidence="5">
    <name type="scientific">Blomia tropicalis</name>
    <name type="common">Mite</name>
    <dbReference type="NCBI Taxonomy" id="40697"/>
    <lineage>
        <taxon>Eukaryota</taxon>
        <taxon>Metazoa</taxon>
        <taxon>Ecdysozoa</taxon>
        <taxon>Arthropoda</taxon>
        <taxon>Chelicerata</taxon>
        <taxon>Arachnida</taxon>
        <taxon>Acari</taxon>
        <taxon>Acariformes</taxon>
        <taxon>Sarcoptiformes</taxon>
        <taxon>Astigmata</taxon>
        <taxon>Glycyphagoidea</taxon>
        <taxon>Echimyopodidae</taxon>
        <taxon>Blomia</taxon>
    </lineage>
</organism>
<dbReference type="GO" id="GO:0015267">
    <property type="term" value="F:channel activity"/>
    <property type="evidence" value="ECO:0007669"/>
    <property type="project" value="TreeGrafter"/>
</dbReference>
<reference evidence="5" key="1">
    <citation type="submission" date="2016-08" db="EMBL/GenBank/DDBJ databases">
        <title>Identification of aquaporins from Blomia tropicalis.</title>
        <authorList>
            <person name="Cui Y."/>
        </authorList>
    </citation>
    <scope>NUCLEOTIDE SEQUENCE</scope>
</reference>
<protein>
    <submittedName>
        <fullName evidence="5">Aquaporin</fullName>
    </submittedName>
</protein>
<keyword evidence="2" id="KW-0812">Transmembrane</keyword>
<keyword evidence="4" id="KW-0472">Membrane</keyword>
<sequence>MLPHDIIPYMILVANCLLFRFSRRLLRFCPRTLRPFFSEIIATVELCSDCAELGVIWEKHGNTGYGSCLLLLCIWWAYHFGDAEACPCGPLEEFLLLGVRNDYTMYLRLLGQGVGAYLTAKYTHCIWCLNLAPEHMDLHTQRCQASLQVNMALGAAIELAITFISRIVALESTILPEKLNVAINSLTTTLLCLIALDTSGGYFNPVLASALTLNCDGNTLVEHIVVYWLGAMIGALLARYMSLWIHGQLAPREKLE</sequence>
<evidence type="ECO:0000256" key="1">
    <source>
        <dbReference type="ARBA" id="ARBA00004141"/>
    </source>
</evidence>
<evidence type="ECO:0000256" key="2">
    <source>
        <dbReference type="ARBA" id="ARBA00022692"/>
    </source>
</evidence>
<dbReference type="InterPro" id="IPR051883">
    <property type="entry name" value="AQP11/12_channel"/>
</dbReference>
<proteinExistence type="evidence at transcript level"/>
<evidence type="ECO:0000256" key="3">
    <source>
        <dbReference type="ARBA" id="ARBA00022989"/>
    </source>
</evidence>